<feature type="domain" description="HTH lysR-type" evidence="6">
    <location>
        <begin position="2"/>
        <end position="59"/>
    </location>
</feature>
<evidence type="ECO:0000256" key="3">
    <source>
        <dbReference type="ARBA" id="ARBA00023125"/>
    </source>
</evidence>
<sequence>MIDFKSLNYFLVACEHESLGAAARELDIAASTLSASLKSLETSLGISLFRKQGAGLAPRPVAHWLYRTAMPVLLLEAFARRRIVAGAGAPIARLEVDIGLRFALGRVCAAVARAIADTALEEPLTLVHPVWSLEEGAIDAGADDVLGFAEQGRIAIDAITRTPRTDEGETVLCADPWMLVRRRFTPVDLDDPYRSRTMPPAMVPAFGPAVLEQIVAHARMHDLSLQAVDTTPGEWPQMLDDNPGNVLLLPASSVGVRPGSSRAEAVPLDPPVAATLVARRDGSGVAERFAERLRAALHDGSPAPVLSPVLTERRLRYFNLAYEVGRVSAAARAASVAQPALSQQLHKLESSLGVSLFDRKSFGLVRTQHSAAFAVATRLLELRLREMEIGGMAASLGEGGRLSLGILPSVSHQGHLVNRISDAVVALRRDYPGMNVTVREAPNGTLKSWVLRGQVGLAIVETAMSQMPRLPLDASEELALIVDPRHAMLPEGPVRLADLARLPLALPTSLFGLRQLLDNAARAQGVDLRPRHEIDALTMLIAMLAREEVATVLPASAVRQQIITGELRAHPIVEPVIQRRLFVIYSADRSLAPAERELVRLLRESLARIGPLPATPLKLHG</sequence>
<keyword evidence="5" id="KW-0804">Transcription</keyword>
<evidence type="ECO:0000256" key="2">
    <source>
        <dbReference type="ARBA" id="ARBA00023015"/>
    </source>
</evidence>
<dbReference type="eggNOG" id="COG0583">
    <property type="taxonomic scope" value="Bacteria"/>
</dbReference>
<dbReference type="Gene3D" id="1.10.10.10">
    <property type="entry name" value="Winged helix-like DNA-binding domain superfamily/Winged helix DNA-binding domain"/>
    <property type="match status" value="2"/>
</dbReference>
<evidence type="ECO:0000256" key="1">
    <source>
        <dbReference type="ARBA" id="ARBA00009437"/>
    </source>
</evidence>
<dbReference type="InterPro" id="IPR036390">
    <property type="entry name" value="WH_DNA-bd_sf"/>
</dbReference>
<dbReference type="PRINTS" id="PR00039">
    <property type="entry name" value="HTHLYSR"/>
</dbReference>
<keyword evidence="3" id="KW-0238">DNA-binding</keyword>
<accession>W0AEU4</accession>
<dbReference type="Pfam" id="PF00126">
    <property type="entry name" value="HTH_1"/>
    <property type="match status" value="2"/>
</dbReference>
<dbReference type="PANTHER" id="PTHR30293">
    <property type="entry name" value="TRANSCRIPTIONAL REGULATORY PROTEIN NAC-RELATED"/>
    <property type="match status" value="1"/>
</dbReference>
<dbReference type="OrthoDB" id="9775392at2"/>
<keyword evidence="2" id="KW-0805">Transcription regulation</keyword>
<protein>
    <recommendedName>
        <fullName evidence="6">HTH lysR-type domain-containing protein</fullName>
    </recommendedName>
</protein>
<evidence type="ECO:0000259" key="6">
    <source>
        <dbReference type="PROSITE" id="PS50931"/>
    </source>
</evidence>
<dbReference type="AlphaFoldDB" id="W0AEU4"/>
<dbReference type="SUPFAM" id="SSF53850">
    <property type="entry name" value="Periplasmic binding protein-like II"/>
    <property type="match status" value="1"/>
</dbReference>
<dbReference type="InterPro" id="IPR005119">
    <property type="entry name" value="LysR_subst-bd"/>
</dbReference>
<gene>
    <name evidence="7" type="ORF">NX02_15715</name>
</gene>
<dbReference type="GO" id="GO:2000142">
    <property type="term" value="P:regulation of DNA-templated transcription initiation"/>
    <property type="evidence" value="ECO:0007669"/>
    <property type="project" value="TreeGrafter"/>
</dbReference>
<proteinExistence type="inferred from homology"/>
<organism evidence="7 8">
    <name type="scientific">Sphingomonas sanxanigenens DSM 19645 = NX02</name>
    <dbReference type="NCBI Taxonomy" id="1123269"/>
    <lineage>
        <taxon>Bacteria</taxon>
        <taxon>Pseudomonadati</taxon>
        <taxon>Pseudomonadota</taxon>
        <taxon>Alphaproteobacteria</taxon>
        <taxon>Sphingomonadales</taxon>
        <taxon>Sphingomonadaceae</taxon>
        <taxon>Sphingomonas</taxon>
    </lineage>
</organism>
<dbReference type="PATRIC" id="fig|1123269.5.peg.3070"/>
<dbReference type="PANTHER" id="PTHR30293:SF0">
    <property type="entry name" value="NITROGEN ASSIMILATION REGULATORY PROTEIN NAC"/>
    <property type="match status" value="1"/>
</dbReference>
<dbReference type="GO" id="GO:0003677">
    <property type="term" value="F:DNA binding"/>
    <property type="evidence" value="ECO:0007669"/>
    <property type="project" value="UniProtKB-KW"/>
</dbReference>
<dbReference type="Gene3D" id="3.40.190.290">
    <property type="match status" value="1"/>
</dbReference>
<dbReference type="HOGENOM" id="CLU_029032_0_0_5"/>
<keyword evidence="8" id="KW-1185">Reference proteome</keyword>
<dbReference type="Proteomes" id="UP000018851">
    <property type="component" value="Chromosome"/>
</dbReference>
<evidence type="ECO:0000256" key="4">
    <source>
        <dbReference type="ARBA" id="ARBA00023159"/>
    </source>
</evidence>
<dbReference type="RefSeq" id="WP_025293025.1">
    <property type="nucleotide sequence ID" value="NZ_CP006644.1"/>
</dbReference>
<evidence type="ECO:0000256" key="5">
    <source>
        <dbReference type="ARBA" id="ARBA00023163"/>
    </source>
</evidence>
<keyword evidence="4" id="KW-0010">Activator</keyword>
<evidence type="ECO:0000313" key="8">
    <source>
        <dbReference type="Proteomes" id="UP000018851"/>
    </source>
</evidence>
<dbReference type="STRING" id="1123269.NX02_15715"/>
<comment type="similarity">
    <text evidence="1">Belongs to the LysR transcriptional regulatory family.</text>
</comment>
<name>W0AEU4_9SPHN</name>
<dbReference type="InterPro" id="IPR036388">
    <property type="entry name" value="WH-like_DNA-bd_sf"/>
</dbReference>
<dbReference type="PROSITE" id="PS50931">
    <property type="entry name" value="HTH_LYSR"/>
    <property type="match status" value="2"/>
</dbReference>
<dbReference type="Pfam" id="PF03466">
    <property type="entry name" value="LysR_substrate"/>
    <property type="match status" value="1"/>
</dbReference>
<dbReference type="GO" id="GO:0003700">
    <property type="term" value="F:DNA-binding transcription factor activity"/>
    <property type="evidence" value="ECO:0007669"/>
    <property type="project" value="InterPro"/>
</dbReference>
<feature type="domain" description="HTH lysR-type" evidence="6">
    <location>
        <begin position="310"/>
        <end position="367"/>
    </location>
</feature>
<dbReference type="EMBL" id="CP006644">
    <property type="protein sequence ID" value="AHE54823.1"/>
    <property type="molecule type" value="Genomic_DNA"/>
</dbReference>
<dbReference type="InterPro" id="IPR000847">
    <property type="entry name" value="LysR_HTH_N"/>
</dbReference>
<dbReference type="KEGG" id="ssan:NX02_15715"/>
<dbReference type="SUPFAM" id="SSF46785">
    <property type="entry name" value="Winged helix' DNA-binding domain"/>
    <property type="match status" value="2"/>
</dbReference>
<evidence type="ECO:0000313" key="7">
    <source>
        <dbReference type="EMBL" id="AHE54823.1"/>
    </source>
</evidence>
<reference evidence="7 8" key="1">
    <citation type="submission" date="2013-07" db="EMBL/GenBank/DDBJ databases">
        <title>Completed genome of Sphingomonas sanxanigenens NX02.</title>
        <authorList>
            <person name="Ma T."/>
            <person name="Huang H."/>
            <person name="Wu M."/>
            <person name="Li X."/>
            <person name="Li G."/>
        </authorList>
    </citation>
    <scope>NUCLEOTIDE SEQUENCE [LARGE SCALE GENOMIC DNA]</scope>
    <source>
        <strain evidence="7 8">NX02</strain>
    </source>
</reference>